<dbReference type="GO" id="GO:0009536">
    <property type="term" value="C:plastid"/>
    <property type="evidence" value="ECO:0007669"/>
    <property type="project" value="UniProtKB-SubCell"/>
</dbReference>
<evidence type="ECO:0000256" key="4">
    <source>
        <dbReference type="ARBA" id="ARBA00022640"/>
    </source>
</evidence>
<reference evidence="5" key="2">
    <citation type="submission" date="2016-02" db="EMBL/GenBank/DDBJ databases">
        <authorList>
            <person name="Wen L."/>
            <person name="He K."/>
            <person name="Yang H."/>
        </authorList>
    </citation>
    <scope>NUCLEOTIDE SEQUENCE</scope>
    <source>
        <strain evidence="5">CCMP291</strain>
    </source>
</reference>
<sequence>MSHFTSIKTKLYDRETIEKSLSDLNIKWETEINKVRGYNNQEELAEIVIKQKNNHDIGFKWNGKEYELVTDLMFWDQKYSVNKFLNQVNQRYAFNLITKVSEEQSFQYVEAENLQDGSIRLLLRKFK</sequence>
<gene>
    <name evidence="5" type="primary">ycf35</name>
    <name evidence="5" type="ORF">ChtoCp_00127</name>
</gene>
<dbReference type="InterPro" id="IPR009666">
    <property type="entry name" value="Uncharacterised_Ycf35"/>
</dbReference>
<dbReference type="PANTHER" id="PTHR39638:SF2">
    <property type="entry name" value="YCF35"/>
    <property type="match status" value="1"/>
</dbReference>
<keyword evidence="5" id="KW-0150">Chloroplast</keyword>
<proteinExistence type="inferred from homology"/>
<evidence type="ECO:0000256" key="1">
    <source>
        <dbReference type="ARBA" id="ARBA00004474"/>
    </source>
</evidence>
<dbReference type="AlphaFoldDB" id="A0A075DWI8"/>
<protein>
    <recommendedName>
        <fullName evidence="3">Uncharacterized protein ycf35</fullName>
    </recommendedName>
</protein>
<organism evidence="5">
    <name type="scientific">Chrysochromulina tobinii</name>
    <dbReference type="NCBI Taxonomy" id="1460289"/>
    <lineage>
        <taxon>Eukaryota</taxon>
        <taxon>Haptista</taxon>
        <taxon>Haptophyta</taxon>
        <taxon>Prymnesiophyceae</taxon>
        <taxon>Prymnesiales</taxon>
        <taxon>Chrysochromulinaceae</taxon>
        <taxon>Chrysochromulina</taxon>
    </lineage>
</organism>
<dbReference type="PANTHER" id="PTHR39638">
    <property type="entry name" value="YCF35"/>
    <property type="match status" value="1"/>
</dbReference>
<geneLocation type="chloroplast" evidence="5"/>
<dbReference type="Pfam" id="PF06868">
    <property type="entry name" value="DUF1257"/>
    <property type="match status" value="1"/>
</dbReference>
<keyword evidence="4 5" id="KW-0934">Plastid</keyword>
<comment type="subcellular location">
    <subcellularLocation>
        <location evidence="1">Plastid</location>
    </subcellularLocation>
</comment>
<evidence type="ECO:0000256" key="3">
    <source>
        <dbReference type="ARBA" id="ARBA00021585"/>
    </source>
</evidence>
<dbReference type="EMBL" id="KJ201907">
    <property type="protein sequence ID" value="AHY04391.1"/>
    <property type="molecule type" value="Genomic_DNA"/>
</dbReference>
<comment type="similarity">
    <text evidence="2">Belongs to the ycf35 family.</text>
</comment>
<accession>A0A075DWI8</accession>
<evidence type="ECO:0000256" key="2">
    <source>
        <dbReference type="ARBA" id="ARBA00009068"/>
    </source>
</evidence>
<reference evidence="5" key="1">
    <citation type="journal article" date="2014" name="BMC Genomics">
        <title>The mitochondrial and chloroplast genomes of the haptophyte Chrysochromulina tobin contain unique repeat structures and gene profiles.</title>
        <authorList>
            <person name="Hovde B.T."/>
            <person name="Starkenburg S.R."/>
            <person name="Hunsperger H.M."/>
            <person name="Mercer L.D."/>
            <person name="Deodato C.R."/>
            <person name="Jha R.K."/>
            <person name="Chertkov O."/>
            <person name="Monnat R.J.Jr."/>
            <person name="Cattolico R.A."/>
        </authorList>
    </citation>
    <scope>NUCLEOTIDE SEQUENCE</scope>
    <source>
        <strain evidence="5">CCMP291</strain>
    </source>
</reference>
<evidence type="ECO:0000313" key="5">
    <source>
        <dbReference type="EMBL" id="AHY04391.1"/>
    </source>
</evidence>
<name>A0A075DWI8_9EUKA</name>